<dbReference type="EMBL" id="CP115149">
    <property type="protein sequence ID" value="WBL34746.1"/>
    <property type="molecule type" value="Genomic_DNA"/>
</dbReference>
<keyword evidence="3" id="KW-1185">Reference proteome</keyword>
<dbReference type="InterPro" id="IPR017853">
    <property type="entry name" value="GH"/>
</dbReference>
<dbReference type="RefSeq" id="WP_270055274.1">
    <property type="nucleotide sequence ID" value="NZ_CP115149.1"/>
</dbReference>
<protein>
    <submittedName>
        <fullName evidence="2">Uncharacterized protein</fullName>
    </submittedName>
</protein>
<name>A0ABY7M1Z3_9CHLR</name>
<dbReference type="Gene3D" id="3.20.20.80">
    <property type="entry name" value="Glycosidases"/>
    <property type="match status" value="1"/>
</dbReference>
<feature type="region of interest" description="Disordered" evidence="1">
    <location>
        <begin position="39"/>
        <end position="61"/>
    </location>
</feature>
<accession>A0ABY7M1Z3</accession>
<evidence type="ECO:0000313" key="2">
    <source>
        <dbReference type="EMBL" id="WBL34746.1"/>
    </source>
</evidence>
<dbReference type="Proteomes" id="UP001212803">
    <property type="component" value="Chromosome"/>
</dbReference>
<gene>
    <name evidence="2" type="ORF">O0235_08050</name>
</gene>
<evidence type="ECO:0000313" key="3">
    <source>
        <dbReference type="Proteomes" id="UP001212803"/>
    </source>
</evidence>
<sequence length="390" mass="42484">MKAARTGMRRSSWFPAGWIVAAAAVAAALVLTGCGGSGGNGSGETAPAGPGPAVERPEPAGEPRSLLLGFSSLPPELTSAAYIQAFATAAQYADLILIQRTPPWADFLPGGNISQETAETTRLETALLKQYGNLKLYFAIDPTDGAVQRSRLANLPPSVDVQAGFTDPGVRAAFVAYAAYVAKNYRPAYMALGVEVNMIYERAPEQFEAFVSLYQEAYAVVKGNSPETKVFPTWQLEDLEGTFGQVHPPRWELLERFRGKMDALAISTYPFLGEVRSVADIREDYYRQLRNRWDGEILIAETGYPSAPVEGREAVGTEAEQRAYLQRLLTEAEQLGFTGVVWFAPLDPAFATTGPAVAFRDIGLRRADGSNKQAWPLWEEWARRPLAAGK</sequence>
<dbReference type="PROSITE" id="PS51257">
    <property type="entry name" value="PROKAR_LIPOPROTEIN"/>
    <property type="match status" value="1"/>
</dbReference>
<reference evidence="2 3" key="1">
    <citation type="journal article" date="2023" name="ISME J.">
        <title>Thermophilic Dehalococcoidia with unusual traits shed light on an unexpected past.</title>
        <authorList>
            <person name="Palmer M."/>
            <person name="Covington J.K."/>
            <person name="Zhou E.M."/>
            <person name="Thomas S.C."/>
            <person name="Habib N."/>
            <person name="Seymour C.O."/>
            <person name="Lai D."/>
            <person name="Johnston J."/>
            <person name="Hashimi A."/>
            <person name="Jiao J.Y."/>
            <person name="Muok A.R."/>
            <person name="Liu L."/>
            <person name="Xian W.D."/>
            <person name="Zhi X.Y."/>
            <person name="Li M.M."/>
            <person name="Silva L.P."/>
            <person name="Bowen B.P."/>
            <person name="Louie K."/>
            <person name="Briegel A."/>
            <person name="Pett-Ridge J."/>
            <person name="Weber P.K."/>
            <person name="Tocheva E.I."/>
            <person name="Woyke T."/>
            <person name="Northen T.R."/>
            <person name="Mayali X."/>
            <person name="Li W.J."/>
            <person name="Hedlund B.P."/>
        </authorList>
    </citation>
    <scope>NUCLEOTIDE SEQUENCE [LARGE SCALE GENOMIC DNA]</scope>
    <source>
        <strain evidence="2 3">YIM 72310</strain>
    </source>
</reference>
<dbReference type="SUPFAM" id="SSF51445">
    <property type="entry name" value="(Trans)glycosidases"/>
    <property type="match status" value="1"/>
</dbReference>
<organism evidence="2 3">
    <name type="scientific">Tepidiforma flava</name>
    <dbReference type="NCBI Taxonomy" id="3004094"/>
    <lineage>
        <taxon>Bacteria</taxon>
        <taxon>Bacillati</taxon>
        <taxon>Chloroflexota</taxon>
        <taxon>Tepidiformia</taxon>
        <taxon>Tepidiformales</taxon>
        <taxon>Tepidiformaceae</taxon>
        <taxon>Tepidiforma</taxon>
    </lineage>
</organism>
<proteinExistence type="predicted"/>
<evidence type="ECO:0000256" key="1">
    <source>
        <dbReference type="SAM" id="MobiDB-lite"/>
    </source>
</evidence>